<evidence type="ECO:0000313" key="2">
    <source>
        <dbReference type="Proteomes" id="UP000016511"/>
    </source>
</evidence>
<dbReference type="STRING" id="649747.HMPREF0083_05326"/>
<dbReference type="HOGENOM" id="CLU_520375_0_0_9"/>
<sequence length="523" mass="61052">MSKDTNFQDIFAHFPKQVSQGIVDFARDVALLQSRYIFTRRVKSLQYAYCTHCRKEYLRGPGTDYPLYLRHNEIKKCPKCQSVCTVKASGRGRKYLSDDAYFVYYEKSVIDPNAIVAWGLYVERDYSGNYYKTETKFRTVAMYLFQPGKSMMLYQSYWEDKWTKRKAVRSEFNNSMKNKSCYLSMESVESAVQGTPFQYSTWEKYTNQSADLVRFFDLAAKYPCVEYLTKLGLRGLIEAKLLDYQTYGVVNWRGKTLEKVLRMSKSQIKELRTSNIKIDPLVLHSYHFYRKHGLSLSFQEAHLLRGLSTGYYLSEAMKLSAYAPFTRIVRYILKQLRREDVRRGGVRGHFWEDSTVLITWRDYIRDCQELGMDLEQEHILFPNNLYAAHQKTIKKVKFKQDKELNLQIQARLKSLKKYNFEANGFILRPATDTAELIQEGNELSHCVGGYAKSYANGETNILLLRKASEPDKPFYTMEVRNGHITQCRGLKNCSPTDEVKAFIDLFTVKKLLTKKQTRVAQPA</sequence>
<dbReference type="InterPro" id="IPR025586">
    <property type="entry name" value="PcfJ"/>
</dbReference>
<evidence type="ECO:0008006" key="3">
    <source>
        <dbReference type="Google" id="ProtNLM"/>
    </source>
</evidence>
<proteinExistence type="predicted"/>
<dbReference type="RefSeq" id="WP_021624930.1">
    <property type="nucleotide sequence ID" value="NZ_KE952920.1"/>
</dbReference>
<name>U1WD60_ANEAE</name>
<dbReference type="GeneID" id="92841830"/>
<protein>
    <recommendedName>
        <fullName evidence="3">PcfJ-like protein</fullName>
    </recommendedName>
</protein>
<organism evidence="1 2">
    <name type="scientific">Aneurinibacillus aneurinilyticus ATCC 12856</name>
    <dbReference type="NCBI Taxonomy" id="649747"/>
    <lineage>
        <taxon>Bacteria</taxon>
        <taxon>Bacillati</taxon>
        <taxon>Bacillota</taxon>
        <taxon>Bacilli</taxon>
        <taxon>Bacillales</taxon>
        <taxon>Paenibacillaceae</taxon>
        <taxon>Aneurinibacillus group</taxon>
        <taxon>Aneurinibacillus</taxon>
    </lineage>
</organism>
<evidence type="ECO:0000313" key="1">
    <source>
        <dbReference type="EMBL" id="ERI06484.1"/>
    </source>
</evidence>
<keyword evidence="2" id="KW-1185">Reference proteome</keyword>
<dbReference type="PATRIC" id="fig|649747.3.peg.4795"/>
<reference evidence="1 2" key="1">
    <citation type="submission" date="2013-08" db="EMBL/GenBank/DDBJ databases">
        <authorList>
            <person name="Weinstock G."/>
            <person name="Sodergren E."/>
            <person name="Wylie T."/>
            <person name="Fulton L."/>
            <person name="Fulton R."/>
            <person name="Fronick C."/>
            <person name="O'Laughlin M."/>
            <person name="Godfrey J."/>
            <person name="Miner T."/>
            <person name="Herter B."/>
            <person name="Appelbaum E."/>
            <person name="Cordes M."/>
            <person name="Lek S."/>
            <person name="Wollam A."/>
            <person name="Pepin K.H."/>
            <person name="Palsikar V.B."/>
            <person name="Mitreva M."/>
            <person name="Wilson R.K."/>
        </authorList>
    </citation>
    <scope>NUCLEOTIDE SEQUENCE [LARGE SCALE GENOMIC DNA]</scope>
    <source>
        <strain evidence="1 2">ATCC 12856</strain>
    </source>
</reference>
<dbReference type="eggNOG" id="ENOG502ZA9Z">
    <property type="taxonomic scope" value="Bacteria"/>
</dbReference>
<dbReference type="Pfam" id="PF14284">
    <property type="entry name" value="PcfJ"/>
    <property type="match status" value="1"/>
</dbReference>
<accession>U1WD60</accession>
<dbReference type="Proteomes" id="UP000016511">
    <property type="component" value="Unassembled WGS sequence"/>
</dbReference>
<dbReference type="EMBL" id="AWSJ01000322">
    <property type="protein sequence ID" value="ERI06484.1"/>
    <property type="molecule type" value="Genomic_DNA"/>
</dbReference>
<gene>
    <name evidence="1" type="ORF">HMPREF0083_05326</name>
</gene>
<dbReference type="AlphaFoldDB" id="U1WD60"/>
<comment type="caution">
    <text evidence="1">The sequence shown here is derived from an EMBL/GenBank/DDBJ whole genome shotgun (WGS) entry which is preliminary data.</text>
</comment>